<evidence type="ECO:0000313" key="2">
    <source>
        <dbReference type="EMBL" id="MFC0264649.1"/>
    </source>
</evidence>
<dbReference type="RefSeq" id="WP_382389222.1">
    <property type="nucleotide sequence ID" value="NZ_JBHLWI010000083.1"/>
</dbReference>
<dbReference type="EMBL" id="JBHLWI010000083">
    <property type="protein sequence ID" value="MFC0264649.1"/>
    <property type="molecule type" value="Genomic_DNA"/>
</dbReference>
<dbReference type="PANTHER" id="PTHR21180">
    <property type="entry name" value="ENDONUCLEASE/EXONUCLEASE/PHOSPHATASE FAMILY DOMAIN-CONTAINING PROTEIN 1"/>
    <property type="match status" value="1"/>
</dbReference>
<keyword evidence="1" id="KW-0812">Transmembrane</keyword>
<feature type="transmembrane region" description="Helical" evidence="1">
    <location>
        <begin position="21"/>
        <end position="43"/>
    </location>
</feature>
<accession>A0ABV6FXP7</accession>
<dbReference type="InterPro" id="IPR051675">
    <property type="entry name" value="Endo/Exo/Phosphatase_dom_1"/>
</dbReference>
<keyword evidence="1" id="KW-0472">Membrane</keyword>
<keyword evidence="3" id="KW-1185">Reference proteome</keyword>
<sequence length="230" mass="26452">MKSRLFYLLKTYFGFTARESRGFVFVIPALSLLYFIPSVYSWMLERKHAPVYDAYLERVDSLINAGWEAYQPNSSPVGFVAADSTRRRSTTQRRGSPQLNRLAFNEADSVVLQIVPGIGSAMAGRVVKFRENIGGLHQMEQLLDVFGMNEELMERVFDYFEFSPGIFRKLEVNALDVQALAKHPYINYGAAKVIVAYREQHGPYASAEDLLKIKIFNEEWVERLKPYLQF</sequence>
<dbReference type="InterPro" id="IPR010994">
    <property type="entry name" value="RuvA_2-like"/>
</dbReference>
<evidence type="ECO:0000256" key="1">
    <source>
        <dbReference type="SAM" id="Phobius"/>
    </source>
</evidence>
<dbReference type="GO" id="GO:0003677">
    <property type="term" value="F:DNA binding"/>
    <property type="evidence" value="ECO:0007669"/>
    <property type="project" value="UniProtKB-KW"/>
</dbReference>
<dbReference type="Proteomes" id="UP001589797">
    <property type="component" value="Unassembled WGS sequence"/>
</dbReference>
<dbReference type="PANTHER" id="PTHR21180:SF32">
    <property type="entry name" value="ENDONUCLEASE_EXONUCLEASE_PHOSPHATASE FAMILY DOMAIN-CONTAINING PROTEIN 1"/>
    <property type="match status" value="1"/>
</dbReference>
<gene>
    <name evidence="2" type="ORF">ACFFIP_18325</name>
</gene>
<name>A0ABV6FXP7_9BACT</name>
<protein>
    <submittedName>
        <fullName evidence="2">ComEA family DNA-binding protein</fullName>
    </submittedName>
</protein>
<comment type="caution">
    <text evidence="2">The sequence shown here is derived from an EMBL/GenBank/DDBJ whole genome shotgun (WGS) entry which is preliminary data.</text>
</comment>
<keyword evidence="2" id="KW-0238">DNA-binding</keyword>
<proteinExistence type="predicted"/>
<keyword evidence="1" id="KW-1133">Transmembrane helix</keyword>
<reference evidence="2 3" key="1">
    <citation type="submission" date="2024-09" db="EMBL/GenBank/DDBJ databases">
        <authorList>
            <person name="Sun Q."/>
            <person name="Mori K."/>
        </authorList>
    </citation>
    <scope>NUCLEOTIDE SEQUENCE [LARGE SCALE GENOMIC DNA]</scope>
    <source>
        <strain evidence="2 3">CCM 7650</strain>
    </source>
</reference>
<dbReference type="SUPFAM" id="SSF47781">
    <property type="entry name" value="RuvA domain 2-like"/>
    <property type="match status" value="2"/>
</dbReference>
<dbReference type="Pfam" id="PF12836">
    <property type="entry name" value="HHH_3"/>
    <property type="match status" value="2"/>
</dbReference>
<evidence type="ECO:0000313" key="3">
    <source>
        <dbReference type="Proteomes" id="UP001589797"/>
    </source>
</evidence>
<dbReference type="Gene3D" id="1.10.150.280">
    <property type="entry name" value="AF1531-like domain"/>
    <property type="match status" value="2"/>
</dbReference>
<organism evidence="2 3">
    <name type="scientific">Fontibacter flavus</name>
    <dbReference type="NCBI Taxonomy" id="654838"/>
    <lineage>
        <taxon>Bacteria</taxon>
        <taxon>Pseudomonadati</taxon>
        <taxon>Bacteroidota</taxon>
        <taxon>Cytophagia</taxon>
        <taxon>Cytophagales</taxon>
        <taxon>Cyclobacteriaceae</taxon>
        <taxon>Fontibacter</taxon>
    </lineage>
</organism>